<evidence type="ECO:0000259" key="7">
    <source>
        <dbReference type="PROSITE" id="PS51900"/>
    </source>
</evidence>
<dbReference type="Gene3D" id="1.10.150.130">
    <property type="match status" value="1"/>
</dbReference>
<dbReference type="Pfam" id="PF14659">
    <property type="entry name" value="Phage_int_SAM_3"/>
    <property type="match status" value="1"/>
</dbReference>
<dbReference type="STRING" id="147375.BXP28_20890"/>
<reference evidence="9" key="1">
    <citation type="submission" date="2017-02" db="EMBL/GenBank/DDBJ databases">
        <title>Delineation of Paenibacillus larvae strains originating from foulbrood outbreaks.</title>
        <authorList>
            <person name="Beims H."/>
            <person name="Bunk B."/>
            <person name="Sproeer C."/>
            <person name="Mohr K.I."/>
            <person name="Pradella S."/>
            <person name="Guenther G."/>
            <person name="Rohde M."/>
            <person name="von der Ohe W."/>
            <person name="Steinert M."/>
        </authorList>
    </citation>
    <scope>NUCLEOTIDE SEQUENCE [LARGE SCALE GENOMIC DNA]</scope>
    <source>
        <strain evidence="9">Eric_III</strain>
    </source>
</reference>
<evidence type="ECO:0000256" key="4">
    <source>
        <dbReference type="ARBA" id="ARBA00023172"/>
    </source>
</evidence>
<dbReference type="InterPro" id="IPR002104">
    <property type="entry name" value="Integrase_catalytic"/>
</dbReference>
<proteinExistence type="inferred from homology"/>
<dbReference type="InterPro" id="IPR011010">
    <property type="entry name" value="DNA_brk_join_enz"/>
</dbReference>
<keyword evidence="4" id="KW-0233">DNA recombination</keyword>
<name>A0A2L1TWJ6_9BACL</name>
<dbReference type="InterPro" id="IPR004107">
    <property type="entry name" value="Integrase_SAM-like_N"/>
</dbReference>
<evidence type="ECO:0000256" key="3">
    <source>
        <dbReference type="ARBA" id="ARBA00023125"/>
    </source>
</evidence>
<dbReference type="AlphaFoldDB" id="A0A2L1TWJ6"/>
<dbReference type="CDD" id="cd01189">
    <property type="entry name" value="INT_ICEBs1_C_like"/>
    <property type="match status" value="1"/>
</dbReference>
<organism evidence="8 9">
    <name type="scientific">Paenibacillus larvae subsp. larvae</name>
    <dbReference type="NCBI Taxonomy" id="147375"/>
    <lineage>
        <taxon>Bacteria</taxon>
        <taxon>Bacillati</taxon>
        <taxon>Bacillota</taxon>
        <taxon>Bacilli</taxon>
        <taxon>Bacillales</taxon>
        <taxon>Paenibacillaceae</taxon>
        <taxon>Paenibacillus</taxon>
    </lineage>
</organism>
<evidence type="ECO:0000256" key="1">
    <source>
        <dbReference type="ARBA" id="ARBA00008857"/>
    </source>
</evidence>
<dbReference type="Proteomes" id="UP000239833">
    <property type="component" value="Chromosome"/>
</dbReference>
<evidence type="ECO:0000313" key="9">
    <source>
        <dbReference type="Proteomes" id="UP000239833"/>
    </source>
</evidence>
<dbReference type="PROSITE" id="PS51898">
    <property type="entry name" value="TYR_RECOMBINASE"/>
    <property type="match status" value="1"/>
</dbReference>
<protein>
    <submittedName>
        <fullName evidence="8">Integrase Int</fullName>
    </submittedName>
</protein>
<dbReference type="EMBL" id="CP019655">
    <property type="protein sequence ID" value="AVF25053.1"/>
    <property type="molecule type" value="Genomic_DNA"/>
</dbReference>
<evidence type="ECO:0000256" key="2">
    <source>
        <dbReference type="ARBA" id="ARBA00022908"/>
    </source>
</evidence>
<dbReference type="InterPro" id="IPR010998">
    <property type="entry name" value="Integrase_recombinase_N"/>
</dbReference>
<dbReference type="Gene3D" id="1.10.443.10">
    <property type="entry name" value="Intergrase catalytic core"/>
    <property type="match status" value="1"/>
</dbReference>
<keyword evidence="2" id="KW-0229">DNA integration</keyword>
<keyword evidence="3 5" id="KW-0238">DNA-binding</keyword>
<dbReference type="Pfam" id="PF00589">
    <property type="entry name" value="Phage_integrase"/>
    <property type="match status" value="1"/>
</dbReference>
<feature type="domain" description="Tyr recombinase" evidence="6">
    <location>
        <begin position="186"/>
        <end position="392"/>
    </location>
</feature>
<dbReference type="PANTHER" id="PTHR30349">
    <property type="entry name" value="PHAGE INTEGRASE-RELATED"/>
    <property type="match status" value="1"/>
</dbReference>
<dbReference type="InterPro" id="IPR013762">
    <property type="entry name" value="Integrase-like_cat_sf"/>
</dbReference>
<sequence>MAKLLLTHMKGCEEMATFRKLKSGRWQARVSKDGKEFSIGTFRTKKEAEIEAGKVEERIYYGQTLNDRNMMFDEVANEWLYEYKKAITKESTFEQLEVIVRLHIIPHFGNKRIMRIRRAEVKRWLQQYADMKDEQGREKYSFGSRLKYLSVLKSIFHYAVHELEVLEKNPSDRLRVPVQDIVGIKKETKYYKLDDLNTLLDYMKTYKHQRFEEYQLYYMLMYFLSQTGLRISEALALKWTDIEGNKLTVERQTSRDDNNYLKITTLKNSSSYRTISLNDDLLRELKKFKIKQNELILRKDTFRKNEDGIIFQNYLGNYLTPSTVRDSIKGYCKKAGVEYKGTHGFRHTHAVLLLESGASIKFVSKRLGHKTIKTTADTYLDITEKIEEDELKKFASYTKRKI</sequence>
<dbReference type="InterPro" id="IPR050090">
    <property type="entry name" value="Tyrosine_recombinase_XerCD"/>
</dbReference>
<evidence type="ECO:0000313" key="8">
    <source>
        <dbReference type="EMBL" id="AVF25053.1"/>
    </source>
</evidence>
<dbReference type="GO" id="GO:0003677">
    <property type="term" value="F:DNA binding"/>
    <property type="evidence" value="ECO:0007669"/>
    <property type="project" value="UniProtKB-UniRule"/>
</dbReference>
<dbReference type="SUPFAM" id="SSF56349">
    <property type="entry name" value="DNA breaking-rejoining enzymes"/>
    <property type="match status" value="1"/>
</dbReference>
<feature type="domain" description="Core-binding (CB)" evidence="7">
    <location>
        <begin position="70"/>
        <end position="160"/>
    </location>
</feature>
<dbReference type="InterPro" id="IPR044068">
    <property type="entry name" value="CB"/>
</dbReference>
<gene>
    <name evidence="8" type="primary">int_1</name>
    <name evidence="8" type="ORF">ERICIII_00846</name>
</gene>
<dbReference type="GO" id="GO:0015074">
    <property type="term" value="P:DNA integration"/>
    <property type="evidence" value="ECO:0007669"/>
    <property type="project" value="UniProtKB-KW"/>
</dbReference>
<accession>A0A2L1TWJ6</accession>
<dbReference type="PANTHER" id="PTHR30349:SF64">
    <property type="entry name" value="PROPHAGE INTEGRASE INTD-RELATED"/>
    <property type="match status" value="1"/>
</dbReference>
<dbReference type="PROSITE" id="PS51900">
    <property type="entry name" value="CB"/>
    <property type="match status" value="1"/>
</dbReference>
<evidence type="ECO:0000256" key="5">
    <source>
        <dbReference type="PROSITE-ProRule" id="PRU01248"/>
    </source>
</evidence>
<comment type="similarity">
    <text evidence="1">Belongs to the 'phage' integrase family.</text>
</comment>
<dbReference type="GO" id="GO:0006310">
    <property type="term" value="P:DNA recombination"/>
    <property type="evidence" value="ECO:0007669"/>
    <property type="project" value="UniProtKB-KW"/>
</dbReference>
<evidence type="ECO:0000259" key="6">
    <source>
        <dbReference type="PROSITE" id="PS51898"/>
    </source>
</evidence>